<protein>
    <submittedName>
        <fullName evidence="2">Uncharacterized protein</fullName>
    </submittedName>
</protein>
<organism evidence="2">
    <name type="scientific">Streptomyces sp. F2</name>
    <dbReference type="NCBI Taxonomy" id="317660"/>
    <lineage>
        <taxon>Bacteria</taxon>
        <taxon>Bacillati</taxon>
        <taxon>Actinomycetota</taxon>
        <taxon>Actinomycetes</taxon>
        <taxon>Kitasatosporales</taxon>
        <taxon>Streptomycetaceae</taxon>
        <taxon>Streptomyces</taxon>
    </lineage>
</organism>
<keyword evidence="2" id="KW-0614">Plasmid</keyword>
<feature type="transmembrane region" description="Helical" evidence="1">
    <location>
        <begin position="21"/>
        <end position="39"/>
    </location>
</feature>
<gene>
    <name evidence="2" type="ORF">pFRL4_254</name>
</gene>
<keyword evidence="1" id="KW-1133">Transmembrane helix</keyword>
<keyword evidence="1" id="KW-0472">Membrane</keyword>
<sequence length="42" mass="4700">MPKPASRSKRWSAWRPSRGQLRILTFTLAMATVICAASAPRQ</sequence>
<evidence type="ECO:0000256" key="1">
    <source>
        <dbReference type="SAM" id="Phobius"/>
    </source>
</evidence>
<dbReference type="EMBL" id="KF602049">
    <property type="protein sequence ID" value="AHE39487.1"/>
    <property type="molecule type" value="Genomic_DNA"/>
</dbReference>
<dbReference type="AlphaFoldDB" id="V9Z4M6"/>
<geneLocation type="plasmid" evidence="2">
    <name>pFRL4</name>
</geneLocation>
<proteinExistence type="predicted"/>
<name>V9Z4M6_9ACTN</name>
<evidence type="ECO:0000313" key="2">
    <source>
        <dbReference type="EMBL" id="AHE39487.1"/>
    </source>
</evidence>
<accession>V9Z4M6</accession>
<keyword evidence="1" id="KW-0812">Transmembrane</keyword>
<reference evidence="2" key="1">
    <citation type="submission" date="2013-09" db="EMBL/GenBank/DDBJ databases">
        <title>Complete nucleotide sequence of Streptomyces linear plasmid pFRL4.</title>
        <authorList>
            <person name="Chen Z."/>
            <person name="Fang P."/>
            <person name="Qin Z."/>
        </authorList>
    </citation>
    <scope>NUCLEOTIDE SEQUENCE</scope>
    <source>
        <plasmid evidence="2">pFRL4</plasmid>
    </source>
</reference>